<dbReference type="InterPro" id="IPR018487">
    <property type="entry name" value="Hemopexin-like_repeat"/>
</dbReference>
<accession>A0A7K1T9L9</accession>
<dbReference type="InterPro" id="IPR036375">
    <property type="entry name" value="Hemopexin-like_dom_sf"/>
</dbReference>
<dbReference type="Gene3D" id="2.110.10.10">
    <property type="entry name" value="Hemopexin-like domain"/>
    <property type="match status" value="2"/>
</dbReference>
<name>A0A7K1T9L9_9BACT</name>
<dbReference type="InterPro" id="IPR024079">
    <property type="entry name" value="MetalloPept_cat_dom_sf"/>
</dbReference>
<keyword evidence="2" id="KW-1185">Reference proteome</keyword>
<dbReference type="SMART" id="SM00120">
    <property type="entry name" value="HX"/>
    <property type="match status" value="4"/>
</dbReference>
<sequence>MAKQWINAALDGGPGFADKSYFFHDNQYVRYDWQPGQDRAEFGTVLTAPAWNMPPLFADNPDGMLDGQGPYQGKVYFFKGNQYSRYDWAGNCQDAGYPQALSAWGLQGAFASIDACMNGQLGYAPYAYFLKGSQYMRYEWATDRLSEGYPRPLTAWGLKGAFASGIDACVAGKGDYAGKSYLFKGDQYVRFDWKTGQVDADPQPILGNWPGLLELVAAGRAKTTAAQWLAQAQQQVVAYTAALNGGPAFGFNQTVFEQALATHFHLAPTLPTPQRLQYLTAINQTMSAIWPKWDASQTLFKARTDAEATADGGTKNGKPVRAYFTGVFIGFSENFVRDTGPYCQAAVLVHETVHAVDAVSGEPNNHIPEWFELPRPKTGDAPPKYYAEQTQDEALHNPSSYAAFAQHIFYGEDRRYGAGRPTD</sequence>
<protein>
    <recommendedName>
        <fullName evidence="3">Lysine-specific metallo-endopeptidase domain-containing protein</fullName>
    </recommendedName>
</protein>
<dbReference type="RefSeq" id="WP_157561859.1">
    <property type="nucleotide sequence ID" value="NZ_WQKZ01000001.1"/>
</dbReference>
<dbReference type="PROSITE" id="PS51642">
    <property type="entry name" value="HEMOPEXIN_2"/>
    <property type="match status" value="2"/>
</dbReference>
<dbReference type="Pfam" id="PF00045">
    <property type="entry name" value="Hemopexin"/>
    <property type="match status" value="2"/>
</dbReference>
<dbReference type="EMBL" id="WQKZ01000001">
    <property type="protein sequence ID" value="MVN75093.1"/>
    <property type="molecule type" value="Genomic_DNA"/>
</dbReference>
<dbReference type="Gene3D" id="3.40.390.10">
    <property type="entry name" value="Collagenase (Catalytic Domain)"/>
    <property type="match status" value="1"/>
</dbReference>
<organism evidence="1 2">
    <name type="scientific">Hymenobacter ginkgonis</name>
    <dbReference type="NCBI Taxonomy" id="2682976"/>
    <lineage>
        <taxon>Bacteria</taxon>
        <taxon>Pseudomonadati</taxon>
        <taxon>Bacteroidota</taxon>
        <taxon>Cytophagia</taxon>
        <taxon>Cytophagales</taxon>
        <taxon>Hymenobacteraceae</taxon>
        <taxon>Hymenobacter</taxon>
    </lineage>
</organism>
<comment type="caution">
    <text evidence="1">The sequence shown here is derived from an EMBL/GenBank/DDBJ whole genome shotgun (WGS) entry which is preliminary data.</text>
</comment>
<evidence type="ECO:0000313" key="1">
    <source>
        <dbReference type="EMBL" id="MVN75093.1"/>
    </source>
</evidence>
<gene>
    <name evidence="1" type="ORF">GO988_02010</name>
</gene>
<evidence type="ECO:0008006" key="3">
    <source>
        <dbReference type="Google" id="ProtNLM"/>
    </source>
</evidence>
<dbReference type="GO" id="GO:0008237">
    <property type="term" value="F:metallopeptidase activity"/>
    <property type="evidence" value="ECO:0007669"/>
    <property type="project" value="InterPro"/>
</dbReference>
<evidence type="ECO:0000313" key="2">
    <source>
        <dbReference type="Proteomes" id="UP000441336"/>
    </source>
</evidence>
<dbReference type="SUPFAM" id="SSF50923">
    <property type="entry name" value="Hemopexin-like domain"/>
    <property type="match status" value="1"/>
</dbReference>
<dbReference type="AlphaFoldDB" id="A0A7K1T9L9"/>
<reference evidence="1 2" key="1">
    <citation type="submission" date="2019-12" db="EMBL/GenBank/DDBJ databases">
        <title>Hymenobacter sp. HMF4947 Genome sequencing and assembly.</title>
        <authorList>
            <person name="Kang H."/>
            <person name="Cha I."/>
            <person name="Kim H."/>
            <person name="Joh K."/>
        </authorList>
    </citation>
    <scope>NUCLEOTIDE SEQUENCE [LARGE SCALE GENOMIC DNA]</scope>
    <source>
        <strain evidence="1 2">HMF4947</strain>
    </source>
</reference>
<dbReference type="Proteomes" id="UP000441336">
    <property type="component" value="Unassembled WGS sequence"/>
</dbReference>
<proteinExistence type="predicted"/>